<protein>
    <submittedName>
        <fullName evidence="3">Uncharacterized protein</fullName>
    </submittedName>
</protein>
<dbReference type="EMBL" id="LR797090">
    <property type="protein sequence ID" value="CAB4186110.1"/>
    <property type="molecule type" value="Genomic_DNA"/>
</dbReference>
<evidence type="ECO:0000313" key="2">
    <source>
        <dbReference type="EMBL" id="CAB4189929.1"/>
    </source>
</evidence>
<proteinExistence type="predicted"/>
<evidence type="ECO:0000313" key="4">
    <source>
        <dbReference type="EMBL" id="CAB4217244.1"/>
    </source>
</evidence>
<gene>
    <name evidence="1" type="ORF">UFOVP1137_9</name>
    <name evidence="2" type="ORF">UFOVP1199_23</name>
    <name evidence="3" type="ORF">UFOVP1257_20</name>
    <name evidence="4" type="ORF">UFOVP1498_20</name>
    <name evidence="5" type="ORF">UFOVP1587_8</name>
</gene>
<sequence length="223" mass="23792">MANAKEIKIPIVITADGAKAVAGLQAFKTQANKIDGMFSRWGKTQISSVGGMLFGFLGIASAINGIRELYAESKKLSELAGTYAPEVVRAQAETQVEQIKKDIEVAKAITPTETRRANLATEDLQKTGTNKENLISSAGLQIDLAFSAAQYRFISALDLLSGNMDDFLAHSQMAVQRTEEMGGMAALSQSAVSGAANFAQNFTRDEGALSVLRLIEANTKGSR</sequence>
<organism evidence="3">
    <name type="scientific">uncultured Caudovirales phage</name>
    <dbReference type="NCBI Taxonomy" id="2100421"/>
    <lineage>
        <taxon>Viruses</taxon>
        <taxon>Duplodnaviria</taxon>
        <taxon>Heunggongvirae</taxon>
        <taxon>Uroviricota</taxon>
        <taxon>Caudoviricetes</taxon>
        <taxon>Peduoviridae</taxon>
        <taxon>Maltschvirus</taxon>
        <taxon>Maltschvirus maltsch</taxon>
    </lineage>
</organism>
<dbReference type="EMBL" id="LR797206">
    <property type="protein sequence ID" value="CAB4194277.1"/>
    <property type="molecule type" value="Genomic_DNA"/>
</dbReference>
<reference evidence="3" key="1">
    <citation type="submission" date="2020-05" db="EMBL/GenBank/DDBJ databases">
        <authorList>
            <person name="Chiriac C."/>
            <person name="Salcher M."/>
            <person name="Ghai R."/>
            <person name="Kavagutti S V."/>
        </authorList>
    </citation>
    <scope>NUCLEOTIDE SEQUENCE</scope>
</reference>
<accession>A0A6J5RJ81</accession>
<evidence type="ECO:0000313" key="3">
    <source>
        <dbReference type="EMBL" id="CAB4194277.1"/>
    </source>
</evidence>
<evidence type="ECO:0000313" key="1">
    <source>
        <dbReference type="EMBL" id="CAB4186110.1"/>
    </source>
</evidence>
<evidence type="ECO:0000313" key="5">
    <source>
        <dbReference type="EMBL" id="CAB5230933.1"/>
    </source>
</evidence>
<dbReference type="EMBL" id="LR797442">
    <property type="protein sequence ID" value="CAB4217244.1"/>
    <property type="molecule type" value="Genomic_DNA"/>
</dbReference>
<dbReference type="EMBL" id="LR797142">
    <property type="protein sequence ID" value="CAB4189929.1"/>
    <property type="molecule type" value="Genomic_DNA"/>
</dbReference>
<name>A0A6J5RJ81_9CAUD</name>
<dbReference type="EMBL" id="LR798425">
    <property type="protein sequence ID" value="CAB5230933.1"/>
    <property type="molecule type" value="Genomic_DNA"/>
</dbReference>